<evidence type="ECO:0000256" key="1">
    <source>
        <dbReference type="ARBA" id="ARBA00006295"/>
    </source>
</evidence>
<dbReference type="Gene3D" id="3.90.1530.30">
    <property type="match status" value="1"/>
</dbReference>
<dbReference type="SUPFAM" id="SSF110849">
    <property type="entry name" value="ParB/Sulfiredoxin"/>
    <property type="match status" value="1"/>
</dbReference>
<dbReference type="Gene3D" id="1.10.10.2830">
    <property type="match status" value="1"/>
</dbReference>
<proteinExistence type="inferred from homology"/>
<dbReference type="Proteomes" id="UP000642070">
    <property type="component" value="Unassembled WGS sequence"/>
</dbReference>
<dbReference type="SUPFAM" id="SSF109709">
    <property type="entry name" value="KorB DNA-binding domain-like"/>
    <property type="match status" value="1"/>
</dbReference>
<organism evidence="6 7">
    <name type="scientific">Dactylosporangium sucinum</name>
    <dbReference type="NCBI Taxonomy" id="1424081"/>
    <lineage>
        <taxon>Bacteria</taxon>
        <taxon>Bacillati</taxon>
        <taxon>Actinomycetota</taxon>
        <taxon>Actinomycetes</taxon>
        <taxon>Micromonosporales</taxon>
        <taxon>Micromonosporaceae</taxon>
        <taxon>Dactylosporangium</taxon>
    </lineage>
</organism>
<dbReference type="InterPro" id="IPR004437">
    <property type="entry name" value="ParB/RepB/Spo0J"/>
</dbReference>
<keyword evidence="2" id="KW-0159">Chromosome partition</keyword>
<dbReference type="GO" id="GO:0005694">
    <property type="term" value="C:chromosome"/>
    <property type="evidence" value="ECO:0007669"/>
    <property type="project" value="TreeGrafter"/>
</dbReference>
<dbReference type="PANTHER" id="PTHR33375:SF1">
    <property type="entry name" value="CHROMOSOME-PARTITIONING PROTEIN PARB-RELATED"/>
    <property type="match status" value="1"/>
</dbReference>
<evidence type="ECO:0000259" key="5">
    <source>
        <dbReference type="Pfam" id="PF17762"/>
    </source>
</evidence>
<feature type="region of interest" description="Disordered" evidence="3">
    <location>
        <begin position="236"/>
        <end position="271"/>
    </location>
</feature>
<feature type="domain" description="ParB-like N-terminal" evidence="4">
    <location>
        <begin position="35"/>
        <end position="123"/>
    </location>
</feature>
<dbReference type="InterPro" id="IPR041468">
    <property type="entry name" value="HTH_ParB/Spo0J"/>
</dbReference>
<dbReference type="Pfam" id="PF17762">
    <property type="entry name" value="HTH_ParB"/>
    <property type="match status" value="1"/>
</dbReference>
<evidence type="ECO:0000259" key="4">
    <source>
        <dbReference type="Pfam" id="PF02195"/>
    </source>
</evidence>
<dbReference type="InterPro" id="IPR036086">
    <property type="entry name" value="ParB/Sulfiredoxin_sf"/>
</dbReference>
<reference evidence="6" key="2">
    <citation type="submission" date="2020-09" db="EMBL/GenBank/DDBJ databases">
        <authorList>
            <person name="Sun Q."/>
            <person name="Ohkuma M."/>
        </authorList>
    </citation>
    <scope>NUCLEOTIDE SEQUENCE</scope>
    <source>
        <strain evidence="6">JCM 19831</strain>
    </source>
</reference>
<evidence type="ECO:0000256" key="2">
    <source>
        <dbReference type="ARBA" id="ARBA00022829"/>
    </source>
</evidence>
<keyword evidence="7" id="KW-1185">Reference proteome</keyword>
<dbReference type="Pfam" id="PF02195">
    <property type="entry name" value="ParB_N"/>
    <property type="match status" value="1"/>
</dbReference>
<evidence type="ECO:0000313" key="6">
    <source>
        <dbReference type="EMBL" id="GGM22270.1"/>
    </source>
</evidence>
<dbReference type="NCBIfam" id="TIGR00180">
    <property type="entry name" value="parB_part"/>
    <property type="match status" value="1"/>
</dbReference>
<dbReference type="InterPro" id="IPR003115">
    <property type="entry name" value="ParB_N"/>
</dbReference>
<feature type="compositionally biased region" description="Polar residues" evidence="3">
    <location>
        <begin position="253"/>
        <end position="262"/>
    </location>
</feature>
<protein>
    <submittedName>
        <fullName evidence="6">Uncharacterized protein</fullName>
    </submittedName>
</protein>
<accession>A0A917TGY8</accession>
<dbReference type="GO" id="GO:0003677">
    <property type="term" value="F:DNA binding"/>
    <property type="evidence" value="ECO:0007669"/>
    <property type="project" value="InterPro"/>
</dbReference>
<dbReference type="AlphaFoldDB" id="A0A917TGY8"/>
<dbReference type="PANTHER" id="PTHR33375">
    <property type="entry name" value="CHROMOSOME-PARTITIONING PROTEIN PARB-RELATED"/>
    <property type="match status" value="1"/>
</dbReference>
<dbReference type="CDD" id="cd16387">
    <property type="entry name" value="ParB_N_Srx"/>
    <property type="match status" value="1"/>
</dbReference>
<dbReference type="InterPro" id="IPR050336">
    <property type="entry name" value="Chromosome_partition/occlusion"/>
</dbReference>
<dbReference type="RefSeq" id="WP_190249887.1">
    <property type="nucleotide sequence ID" value="NZ_BMPI01000010.1"/>
</dbReference>
<reference evidence="6" key="1">
    <citation type="journal article" date="2014" name="Int. J. Syst. Evol. Microbiol.">
        <title>Complete genome sequence of Corynebacterium casei LMG S-19264T (=DSM 44701T), isolated from a smear-ripened cheese.</title>
        <authorList>
            <consortium name="US DOE Joint Genome Institute (JGI-PGF)"/>
            <person name="Walter F."/>
            <person name="Albersmeier A."/>
            <person name="Kalinowski J."/>
            <person name="Ruckert C."/>
        </authorList>
    </citation>
    <scope>NUCLEOTIDE SEQUENCE</scope>
    <source>
        <strain evidence="6">JCM 19831</strain>
    </source>
</reference>
<comment type="caution">
    <text evidence="6">The sequence shown here is derived from an EMBL/GenBank/DDBJ whole genome shotgun (WGS) entry which is preliminary data.</text>
</comment>
<evidence type="ECO:0000313" key="7">
    <source>
        <dbReference type="Proteomes" id="UP000642070"/>
    </source>
</evidence>
<evidence type="ECO:0000256" key="3">
    <source>
        <dbReference type="SAM" id="MobiDB-lite"/>
    </source>
</evidence>
<feature type="region of interest" description="Disordered" evidence="3">
    <location>
        <begin position="1"/>
        <end position="34"/>
    </location>
</feature>
<sequence>MAGKRINLAELADEPPLEEARVPGFTETPPRPPRVEQVAANPLNTRDISARPAKITSIAKSIVEHGQLQPCTVVTRTAFLAIFPEHEAAVDGVAFVQVTGGRRRAAIIEAGLPTIDITVKNDLASSRGKFISATAAENIDREDYDPIEEARAVQLLVEECGTGQAAAEQLGRTPAWVTQRRNLLKLAPQLQEALRADETEDRIPLREVRDLHKLPVEEQLAALEAWRERRSAGLTAVNQDGDDDPPASPATKVPSQRPSPTASAIRRLGGTPSKIAATLRAELPAEDLRALIEELLRED</sequence>
<dbReference type="GO" id="GO:0007059">
    <property type="term" value="P:chromosome segregation"/>
    <property type="evidence" value="ECO:0007669"/>
    <property type="project" value="TreeGrafter"/>
</dbReference>
<gene>
    <name evidence="6" type="ORF">GCM10007977_024290</name>
</gene>
<comment type="similarity">
    <text evidence="1">Belongs to the ParB family.</text>
</comment>
<dbReference type="GO" id="GO:0045881">
    <property type="term" value="P:positive regulation of sporulation resulting in formation of a cellular spore"/>
    <property type="evidence" value="ECO:0007669"/>
    <property type="project" value="TreeGrafter"/>
</dbReference>
<feature type="domain" description="ParB/Spo0J HTH" evidence="5">
    <location>
        <begin position="142"/>
        <end position="224"/>
    </location>
</feature>
<name>A0A917TGY8_9ACTN</name>
<dbReference type="EMBL" id="BMPI01000010">
    <property type="protein sequence ID" value="GGM22270.1"/>
    <property type="molecule type" value="Genomic_DNA"/>
</dbReference>